<comment type="caution">
    <text evidence="2">The sequence shown here is derived from an EMBL/GenBank/DDBJ whole genome shotgun (WGS) entry which is preliminary data.</text>
</comment>
<protein>
    <submittedName>
        <fullName evidence="2">Uncharacterized protein</fullName>
    </submittedName>
</protein>
<feature type="signal peptide" evidence="1">
    <location>
        <begin position="1"/>
        <end position="23"/>
    </location>
</feature>
<sequence length="635" mass="70746">MQYSASFTAVVAVAASLVAPAVAMFDSKACNGIGACTVPSDCNYNPSGEPQQPEWDCGSAGTINGQIGAGAEINFEMGLRTGTVVEAADFPKNCNLAQPGSNATLLKSTFNDVTIYGWIEYSCTETTKITNGCYSRNLNPSKYVLLPSHKPCSLSLPLPCDYESNIGVPRTFTCKVLKNGQECKNIANSFHALCRVNKRLRAVAEPRLYSELRWAWRFTWPEAPPHPYPMNIQVPPFIPFLRTISSRPELATFVRTIDLSCGSFNTHAASCHMKDKPPLPTVGADMNALIGMVHSFGVQYAHCWVKQLRRGRAEAFVALLLALTPNLQHLHMDEEYLPEHLLGDLLATTCGRQTSAGGIHESMDVSDFSTRLSQTSNTVDLLSLFYWPAAANLCQLSGTLATPSAGPAAREASPKDILSLNLTMRRENYVRRVLSTTKKLETLRWRWPGELFSQDLNEIELCFRLDTAMRCVSHVRESLTDLAITVGHVELEYAHHYDTVTTRGSMIELAGFPRLRSLEVPLIFLTRSFTPDDLQPIEQSLPPSLESLTIIDTASFGMEWDYSPDEPFNPVDSWLENWKLSTPRLSQVRFLLEETERQDWGHLLADYDDEELSELFGLRFEVVHPVNDLKAESPE</sequence>
<evidence type="ECO:0000256" key="1">
    <source>
        <dbReference type="SAM" id="SignalP"/>
    </source>
</evidence>
<name>A0ABR1TGZ7_9PEZI</name>
<evidence type="ECO:0000313" key="2">
    <source>
        <dbReference type="EMBL" id="KAK8045899.1"/>
    </source>
</evidence>
<reference evidence="2 3" key="1">
    <citation type="submission" date="2023-01" db="EMBL/GenBank/DDBJ databases">
        <title>Analysis of 21 Apiospora genomes using comparative genomics revels a genus with tremendous synthesis potential of carbohydrate active enzymes and secondary metabolites.</title>
        <authorList>
            <person name="Sorensen T."/>
        </authorList>
    </citation>
    <scope>NUCLEOTIDE SEQUENCE [LARGE SCALE GENOMIC DNA]</scope>
    <source>
        <strain evidence="2 3">CBS 83171</strain>
    </source>
</reference>
<gene>
    <name evidence="2" type="ORF">PG996_013963</name>
</gene>
<organism evidence="2 3">
    <name type="scientific">Apiospora saccharicola</name>
    <dbReference type="NCBI Taxonomy" id="335842"/>
    <lineage>
        <taxon>Eukaryota</taxon>
        <taxon>Fungi</taxon>
        <taxon>Dikarya</taxon>
        <taxon>Ascomycota</taxon>
        <taxon>Pezizomycotina</taxon>
        <taxon>Sordariomycetes</taxon>
        <taxon>Xylariomycetidae</taxon>
        <taxon>Amphisphaeriales</taxon>
        <taxon>Apiosporaceae</taxon>
        <taxon>Apiospora</taxon>
    </lineage>
</organism>
<keyword evidence="3" id="KW-1185">Reference proteome</keyword>
<dbReference type="Proteomes" id="UP001446871">
    <property type="component" value="Unassembled WGS sequence"/>
</dbReference>
<feature type="chain" id="PRO_5045279825" evidence="1">
    <location>
        <begin position="24"/>
        <end position="635"/>
    </location>
</feature>
<proteinExistence type="predicted"/>
<dbReference type="EMBL" id="JAQQWM010000009">
    <property type="protein sequence ID" value="KAK8045899.1"/>
    <property type="molecule type" value="Genomic_DNA"/>
</dbReference>
<keyword evidence="1" id="KW-0732">Signal</keyword>
<accession>A0ABR1TGZ7</accession>
<evidence type="ECO:0000313" key="3">
    <source>
        <dbReference type="Proteomes" id="UP001446871"/>
    </source>
</evidence>